<dbReference type="InterPro" id="IPR050348">
    <property type="entry name" value="Protein-Tyr_Phosphatase"/>
</dbReference>
<dbReference type="InterPro" id="IPR016130">
    <property type="entry name" value="Tyr_Pase_AS"/>
</dbReference>
<keyword evidence="3" id="KW-0904">Protein phosphatase</keyword>
<sequence length="618" mass="70627">MNGRKFRWIQRAQEMYHFHLSLLMASPTMLLDVTPTAKINLKTNLQYETCEYISETSFVFWTKLFQLMQEYDTDFPKTVGTSHGIKKLNRFNNITVYDHNRVVLRSIDGHSDCQRDFINASFIDGYKRRQKYIATQGPLPKTVVDFWRMVWQERSQTIVMLANLVEANSVKCHKYWPETGTLSFGPFNVTITGQQILADYTTREFSVQLAESSEPALSVTQFHFTAWPDHGVPDYATSLLAFHKKVKKHHKEAMGPITVHCSAGVGRTGTLITIDCVLEQLQGEKVVDIAGVIIHLRTQRMKMVQSLDQYVFIHDAILEVITCGDTQIDAGDYIQKLRKYKSSPNAHPNEFDNQFNVLEKLSPTPMEVSQKVGLNNPSKNRNDRYLPGDQWRVVLRGDKVDYIHAVFVNGYKQQRAFIIAQSPMESTARDFWKMVHDRKCGVIVMLCDLVEDGEETCYQYWSKTGVAQFGEYTVDLLEEKAVKGFLLRKITVYNIKTADAHQVVQLHMVNWSPDGSCSNLTTITCVIREMTDIQMKTGNQSIVVHCSDTVGRSGMFCAIVTTIERCKTEGVVDVFQVVKALRVQKPGAVLTVAQYRLLFEAVLVYLESFDTYSNFVRK</sequence>
<evidence type="ECO:0000259" key="6">
    <source>
        <dbReference type="PROSITE" id="PS50056"/>
    </source>
</evidence>
<evidence type="ECO:0000256" key="3">
    <source>
        <dbReference type="ARBA" id="ARBA00022912"/>
    </source>
</evidence>
<dbReference type="PANTHER" id="PTHR19134">
    <property type="entry name" value="RECEPTOR-TYPE TYROSINE-PROTEIN PHOSPHATASE"/>
    <property type="match status" value="1"/>
</dbReference>
<dbReference type="PROSITE" id="PS50055">
    <property type="entry name" value="TYR_PHOSPHATASE_PTP"/>
    <property type="match status" value="2"/>
</dbReference>
<organism evidence="7 8">
    <name type="scientific">Geodia barretti</name>
    <name type="common">Barrett's horny sponge</name>
    <dbReference type="NCBI Taxonomy" id="519541"/>
    <lineage>
        <taxon>Eukaryota</taxon>
        <taxon>Metazoa</taxon>
        <taxon>Porifera</taxon>
        <taxon>Demospongiae</taxon>
        <taxon>Heteroscleromorpha</taxon>
        <taxon>Tetractinellida</taxon>
        <taxon>Astrophorina</taxon>
        <taxon>Geodiidae</taxon>
        <taxon>Geodia</taxon>
    </lineage>
</organism>
<name>A0AA35U3I6_GEOBA</name>
<dbReference type="EC" id="3.1.3.48" evidence="1"/>
<evidence type="ECO:0000256" key="2">
    <source>
        <dbReference type="ARBA" id="ARBA00022801"/>
    </source>
</evidence>
<dbReference type="SMART" id="SM00194">
    <property type="entry name" value="PTPc"/>
    <property type="match status" value="2"/>
</dbReference>
<keyword evidence="2" id="KW-0378">Hydrolase</keyword>
<dbReference type="CDD" id="cd00047">
    <property type="entry name" value="PTPc"/>
    <property type="match status" value="1"/>
</dbReference>
<dbReference type="GO" id="GO:0004725">
    <property type="term" value="F:protein tyrosine phosphatase activity"/>
    <property type="evidence" value="ECO:0007669"/>
    <property type="project" value="UniProtKB-EC"/>
</dbReference>
<dbReference type="InterPro" id="IPR000242">
    <property type="entry name" value="PTP_cat"/>
</dbReference>
<protein>
    <recommendedName>
        <fullName evidence="1">protein-tyrosine-phosphatase</fullName>
        <ecNumber evidence="1">3.1.3.48</ecNumber>
    </recommendedName>
</protein>
<proteinExistence type="predicted"/>
<accession>A0AA35U3I6</accession>
<dbReference type="InterPro" id="IPR029021">
    <property type="entry name" value="Prot-tyrosine_phosphatase-like"/>
</dbReference>
<dbReference type="SUPFAM" id="SSF52799">
    <property type="entry name" value="(Phosphotyrosine protein) phosphatases II"/>
    <property type="match status" value="2"/>
</dbReference>
<keyword evidence="8" id="KW-1185">Reference proteome</keyword>
<feature type="domain" description="Tyrosine-protein phosphatase" evidence="5">
    <location>
        <begin position="89"/>
        <end position="320"/>
    </location>
</feature>
<dbReference type="InterPro" id="IPR003595">
    <property type="entry name" value="Tyr_Pase_cat"/>
</dbReference>
<dbReference type="PROSITE" id="PS00383">
    <property type="entry name" value="TYR_PHOSPHATASE_1"/>
    <property type="match status" value="1"/>
</dbReference>
<dbReference type="EMBL" id="CASHTH010004531">
    <property type="protein sequence ID" value="CAI8058576.1"/>
    <property type="molecule type" value="Genomic_DNA"/>
</dbReference>
<dbReference type="PROSITE" id="PS50056">
    <property type="entry name" value="TYR_PHOSPHATASE_2"/>
    <property type="match status" value="2"/>
</dbReference>
<comment type="catalytic activity">
    <reaction evidence="4">
        <text>O-phospho-L-tyrosyl-[protein] + H2O = L-tyrosyl-[protein] + phosphate</text>
        <dbReference type="Rhea" id="RHEA:10684"/>
        <dbReference type="Rhea" id="RHEA-COMP:10136"/>
        <dbReference type="Rhea" id="RHEA-COMP:20101"/>
        <dbReference type="ChEBI" id="CHEBI:15377"/>
        <dbReference type="ChEBI" id="CHEBI:43474"/>
        <dbReference type="ChEBI" id="CHEBI:46858"/>
        <dbReference type="ChEBI" id="CHEBI:61978"/>
        <dbReference type="EC" id="3.1.3.48"/>
    </reaction>
</comment>
<evidence type="ECO:0000256" key="1">
    <source>
        <dbReference type="ARBA" id="ARBA00013064"/>
    </source>
</evidence>
<evidence type="ECO:0000313" key="8">
    <source>
        <dbReference type="Proteomes" id="UP001174909"/>
    </source>
</evidence>
<feature type="domain" description="Tyrosine specific protein phosphatases" evidence="6">
    <location>
        <begin position="521"/>
        <end position="596"/>
    </location>
</feature>
<evidence type="ECO:0000313" key="7">
    <source>
        <dbReference type="EMBL" id="CAI8058576.1"/>
    </source>
</evidence>
<dbReference type="Pfam" id="PF00102">
    <property type="entry name" value="Y_phosphatase"/>
    <property type="match status" value="2"/>
</dbReference>
<dbReference type="InterPro" id="IPR000387">
    <property type="entry name" value="Tyr_Pase_dom"/>
</dbReference>
<dbReference type="FunFam" id="3.90.190.10:FF:000102">
    <property type="entry name" value="Receptor-type tyrosine-protein phosphatase"/>
    <property type="match status" value="1"/>
</dbReference>
<evidence type="ECO:0000256" key="4">
    <source>
        <dbReference type="ARBA" id="ARBA00051722"/>
    </source>
</evidence>
<dbReference type="PANTHER" id="PTHR19134:SF531">
    <property type="entry name" value="TYROSINE-PROTEIN PHOSPHATASE LAR"/>
    <property type="match status" value="1"/>
</dbReference>
<dbReference type="SMART" id="SM00404">
    <property type="entry name" value="PTPc_motif"/>
    <property type="match status" value="2"/>
</dbReference>
<dbReference type="FunFam" id="3.90.190.10:FF:000185">
    <property type="entry name" value="Predicted protein"/>
    <property type="match status" value="1"/>
</dbReference>
<dbReference type="AlphaFoldDB" id="A0AA35U3I6"/>
<keyword evidence="7" id="KW-0675">Receptor</keyword>
<dbReference type="PRINTS" id="PR00700">
    <property type="entry name" value="PRTYPHPHTASE"/>
</dbReference>
<feature type="domain" description="Tyrosine-protein phosphatase" evidence="5">
    <location>
        <begin position="351"/>
        <end position="605"/>
    </location>
</feature>
<evidence type="ECO:0000259" key="5">
    <source>
        <dbReference type="PROSITE" id="PS50055"/>
    </source>
</evidence>
<comment type="caution">
    <text evidence="7">The sequence shown here is derived from an EMBL/GenBank/DDBJ whole genome shotgun (WGS) entry which is preliminary data.</text>
</comment>
<dbReference type="Gene3D" id="3.90.190.10">
    <property type="entry name" value="Protein tyrosine phosphatase superfamily"/>
    <property type="match status" value="2"/>
</dbReference>
<feature type="domain" description="Tyrosine specific protein phosphatases" evidence="6">
    <location>
        <begin position="237"/>
        <end position="311"/>
    </location>
</feature>
<gene>
    <name evidence="7" type="ORF">GBAR_LOCUS31850</name>
</gene>
<reference evidence="7" key="1">
    <citation type="submission" date="2023-03" db="EMBL/GenBank/DDBJ databases">
        <authorList>
            <person name="Steffen K."/>
            <person name="Cardenas P."/>
        </authorList>
    </citation>
    <scope>NUCLEOTIDE SEQUENCE</scope>
</reference>
<dbReference type="Proteomes" id="UP001174909">
    <property type="component" value="Unassembled WGS sequence"/>
</dbReference>